<dbReference type="AlphaFoldDB" id="A0A7L4YK26"/>
<sequence length="336" mass="36435">MTEPQADAPAPNDPKRPKIVLPAALIGIGALLIGLAILFPTVILDGVKKTPIEDTTNTSIAKGSGTIFDAESGELVEYNDVTATRLVTIDTQASDNDVAVFVATLCVRKTGEDGGDAQCNPDDDPEFLSYSYDRVATDRYSANAVNDSKYEETTTEGEVDGTKHEGLTYKFPFDVTPDGDYQVYNADAGGTTKAEYQGEEEIQGVTVYKFQVDFGEQDYQIQNTFPGTIRNVITYWVEPTTGLIIKGNQKQTQTFENGDLAADVDLTFTDENVNNSVERAKESLGLLNIVKLWAPLATGVIGLALVVGGVLILMKRRRGQKDEEPHDPYATPAYSG</sequence>
<protein>
    <submittedName>
        <fullName evidence="2">DUF3068 domain-containing protein</fullName>
    </submittedName>
</protein>
<dbReference type="InterPro" id="IPR021424">
    <property type="entry name" value="PorA"/>
</dbReference>
<keyword evidence="3" id="KW-1185">Reference proteome</keyword>
<feature type="transmembrane region" description="Helical" evidence="1">
    <location>
        <begin position="19"/>
        <end position="39"/>
    </location>
</feature>
<organism evidence="2 3">
    <name type="scientific">Epidermidibacterium keratini</name>
    <dbReference type="NCBI Taxonomy" id="1891644"/>
    <lineage>
        <taxon>Bacteria</taxon>
        <taxon>Bacillati</taxon>
        <taxon>Actinomycetota</taxon>
        <taxon>Actinomycetes</taxon>
        <taxon>Sporichthyales</taxon>
        <taxon>Sporichthyaceae</taxon>
        <taxon>Epidermidibacterium</taxon>
    </lineage>
</organism>
<dbReference type="OrthoDB" id="153031at2"/>
<dbReference type="RefSeq" id="WP_159542869.1">
    <property type="nucleotide sequence ID" value="NZ_CP047156.1"/>
</dbReference>
<dbReference type="EMBL" id="CP047156">
    <property type="protein sequence ID" value="QHB99407.1"/>
    <property type="molecule type" value="Genomic_DNA"/>
</dbReference>
<dbReference type="KEGG" id="eke:EK0264_03330"/>
<reference evidence="2 3" key="1">
    <citation type="journal article" date="2018" name="Int. J. Syst. Evol. Microbiol.">
        <title>Epidermidibacterium keratini gen. nov., sp. nov., a member of the family Sporichthyaceae, isolated from keratin epidermis.</title>
        <authorList>
            <person name="Lee D.G."/>
            <person name="Trujillo M.E."/>
            <person name="Kang S."/>
            <person name="Nam J.J."/>
            <person name="Kim Y.J."/>
        </authorList>
    </citation>
    <scope>NUCLEOTIDE SEQUENCE [LARGE SCALE GENOMIC DNA]</scope>
    <source>
        <strain evidence="2 3">EPI-7</strain>
    </source>
</reference>
<dbReference type="InParanoid" id="A0A7L4YK26"/>
<name>A0A7L4YK26_9ACTN</name>
<dbReference type="Pfam" id="PF11271">
    <property type="entry name" value="PorA"/>
    <property type="match status" value="1"/>
</dbReference>
<feature type="transmembrane region" description="Helical" evidence="1">
    <location>
        <begin position="292"/>
        <end position="314"/>
    </location>
</feature>
<dbReference type="Proteomes" id="UP000463857">
    <property type="component" value="Chromosome"/>
</dbReference>
<evidence type="ECO:0000313" key="2">
    <source>
        <dbReference type="EMBL" id="QHB99407.1"/>
    </source>
</evidence>
<proteinExistence type="predicted"/>
<evidence type="ECO:0000256" key="1">
    <source>
        <dbReference type="SAM" id="Phobius"/>
    </source>
</evidence>
<keyword evidence="1" id="KW-0472">Membrane</keyword>
<keyword evidence="1" id="KW-1133">Transmembrane helix</keyword>
<gene>
    <name evidence="2" type="ORF">EK0264_03330</name>
</gene>
<keyword evidence="1" id="KW-0812">Transmembrane</keyword>
<evidence type="ECO:0000313" key="3">
    <source>
        <dbReference type="Proteomes" id="UP000463857"/>
    </source>
</evidence>
<accession>A0A7L4YK26</accession>